<accession>A0A381R2C5</accession>
<protein>
    <submittedName>
        <fullName evidence="1">Uncharacterized protein</fullName>
    </submittedName>
</protein>
<dbReference type="Pfam" id="PF04951">
    <property type="entry name" value="Peptidase_M55"/>
    <property type="match status" value="1"/>
</dbReference>
<organism evidence="1">
    <name type="scientific">marine metagenome</name>
    <dbReference type="NCBI Taxonomy" id="408172"/>
    <lineage>
        <taxon>unclassified sequences</taxon>
        <taxon>metagenomes</taxon>
        <taxon>ecological metagenomes</taxon>
    </lineage>
</organism>
<dbReference type="Gene3D" id="3.40.50.10780">
    <property type="entry name" value="Dipeptide transport protein"/>
    <property type="match status" value="1"/>
</dbReference>
<reference evidence="1" key="1">
    <citation type="submission" date="2018-05" db="EMBL/GenBank/DDBJ databases">
        <authorList>
            <person name="Lanie J.A."/>
            <person name="Ng W.-L."/>
            <person name="Kazmierczak K.M."/>
            <person name="Andrzejewski T.M."/>
            <person name="Davidsen T.M."/>
            <person name="Wayne K.J."/>
            <person name="Tettelin H."/>
            <person name="Glass J.I."/>
            <person name="Rusch D."/>
            <person name="Podicherti R."/>
            <person name="Tsui H.-C.T."/>
            <person name="Winkler M.E."/>
        </authorList>
    </citation>
    <scope>NUCLEOTIDE SEQUENCE</scope>
</reference>
<dbReference type="AlphaFoldDB" id="A0A381R2C5"/>
<name>A0A381R2C5_9ZZZZ</name>
<dbReference type="InterPro" id="IPR027476">
    <property type="entry name" value="DppA_N"/>
</dbReference>
<dbReference type="EMBL" id="UINC01001564">
    <property type="protein sequence ID" value="SUZ83743.1"/>
    <property type="molecule type" value="Genomic_DNA"/>
</dbReference>
<gene>
    <name evidence="1" type="ORF">METZ01_LOCUS36597</name>
</gene>
<evidence type="ECO:0000313" key="1">
    <source>
        <dbReference type="EMBL" id="SUZ83743.1"/>
    </source>
</evidence>
<dbReference type="InterPro" id="IPR036177">
    <property type="entry name" value="Peptidase_M55_sf"/>
</dbReference>
<dbReference type="InterPro" id="IPR007035">
    <property type="entry name" value="Peptidase_M55"/>
</dbReference>
<dbReference type="Gene3D" id="3.30.1360.130">
    <property type="entry name" value="Dipeptide transport protein"/>
    <property type="match status" value="1"/>
</dbReference>
<proteinExistence type="predicted"/>
<dbReference type="SUPFAM" id="SSF63992">
    <property type="entry name" value="Dipeptide transport protein"/>
    <property type="match status" value="1"/>
</dbReference>
<sequence length="320" mass="34675">MEGLTGQSDPKTFRFAHTDRYAVGRTYLTGDVNAVVAGLFEGGADEVHIVDGHGSGNPEPDLLLEDLDPRAELVSRDAVFDAYVDLIEPGLYDAVAVVGMHAKTGSGGFASHTFTLGIDILFNDMSVTETEIVGYSWGRVGVPVIFASGDDRLALDLAGPMPWVEFVTVKTATSASTADPRPVDEARVELTATARRAMENYRNASSMRLEEPVQAVLHAVPPADLSMLDGVPGIKYRDQRVSFQASDFREAYDGLIELVTVARGGYSVVLSEVARGMSGEGLDLAYSDALFDRWLDFESGRWLPPELSPPPGQRTYHGFR</sequence>